<dbReference type="PATRIC" id="fig|710421.3.peg.5679"/>
<dbReference type="KEGG" id="mcb:Mycch_5701"/>
<keyword evidence="2" id="KW-0614">Plasmid</keyword>
<dbReference type="Proteomes" id="UP000006057">
    <property type="component" value="Plasmid pMYCCH.01"/>
</dbReference>
<name>I4BSS8_MYCCN</name>
<evidence type="ECO:0000256" key="1">
    <source>
        <dbReference type="SAM" id="MobiDB-lite"/>
    </source>
</evidence>
<protein>
    <recommendedName>
        <fullName evidence="4">DUF2933 domain-containing protein</fullName>
    </recommendedName>
</protein>
<evidence type="ECO:0000313" key="2">
    <source>
        <dbReference type="EMBL" id="AFM20335.1"/>
    </source>
</evidence>
<accession>I4BSS8</accession>
<feature type="region of interest" description="Disordered" evidence="1">
    <location>
        <begin position="29"/>
        <end position="64"/>
    </location>
</feature>
<gene>
    <name evidence="2" type="ordered locus">Mycch_5701</name>
</gene>
<reference evidence="2 3" key="1">
    <citation type="submission" date="2012-06" db="EMBL/GenBank/DDBJ databases">
        <title>Complete sequence of plasmid 1 of Mycobacterium chubuense NBB4.</title>
        <authorList>
            <consortium name="US DOE Joint Genome Institute"/>
            <person name="Lucas S."/>
            <person name="Han J."/>
            <person name="Lapidus A."/>
            <person name="Cheng J.-F."/>
            <person name="Goodwin L."/>
            <person name="Pitluck S."/>
            <person name="Peters L."/>
            <person name="Mikhailova N."/>
            <person name="Teshima H."/>
            <person name="Detter J.C."/>
            <person name="Han C."/>
            <person name="Tapia R."/>
            <person name="Land M."/>
            <person name="Hauser L."/>
            <person name="Kyrpides N."/>
            <person name="Ivanova N."/>
            <person name="Pagani I."/>
            <person name="Mattes T."/>
            <person name="Holmes A."/>
            <person name="Rutledge P."/>
            <person name="Paulsen I."/>
            <person name="Coleman N."/>
            <person name="Woyke T."/>
        </authorList>
    </citation>
    <scope>NUCLEOTIDE SEQUENCE [LARGE SCALE GENOMIC DNA]</scope>
    <source>
        <strain evidence="2 3">NBB4</strain>
        <plasmid evidence="2 3">pMYCCH.01</plasmid>
    </source>
</reference>
<dbReference type="RefSeq" id="WP_014805607.1">
    <property type="nucleotide sequence ID" value="NC_018022.1"/>
</dbReference>
<sequence length="64" mass="6786">MHDVLLTLARLACPVGMGAMMWMMMRGHRRDAPPATAPDDPMPPVPVASDVTGASKSLVRQGVS</sequence>
<evidence type="ECO:0008006" key="4">
    <source>
        <dbReference type="Google" id="ProtNLM"/>
    </source>
</evidence>
<keyword evidence="3" id="KW-1185">Reference proteome</keyword>
<dbReference type="AlphaFoldDB" id="I4BSS8"/>
<evidence type="ECO:0000313" key="3">
    <source>
        <dbReference type="Proteomes" id="UP000006057"/>
    </source>
</evidence>
<geneLocation type="plasmid" evidence="2 3">
    <name>pMYCCH.01</name>
</geneLocation>
<dbReference type="EMBL" id="CP003054">
    <property type="protein sequence ID" value="AFM20335.1"/>
    <property type="molecule type" value="Genomic_DNA"/>
</dbReference>
<dbReference type="HOGENOM" id="CLU_2862982_0_0_11"/>
<organism evidence="2 3">
    <name type="scientific">Mycolicibacterium chubuense (strain NBB4)</name>
    <name type="common">Mycobacterium chubuense</name>
    <dbReference type="NCBI Taxonomy" id="710421"/>
    <lineage>
        <taxon>Bacteria</taxon>
        <taxon>Bacillati</taxon>
        <taxon>Actinomycetota</taxon>
        <taxon>Actinomycetes</taxon>
        <taxon>Mycobacteriales</taxon>
        <taxon>Mycobacteriaceae</taxon>
        <taxon>Mycolicibacterium</taxon>
    </lineage>
</organism>
<proteinExistence type="predicted"/>